<feature type="compositionally biased region" description="Basic and acidic residues" evidence="1">
    <location>
        <begin position="164"/>
        <end position="176"/>
    </location>
</feature>
<dbReference type="AlphaFoldDB" id="A0A939CAA6"/>
<feature type="compositionally biased region" description="Basic residues" evidence="1">
    <location>
        <begin position="1"/>
        <end position="13"/>
    </location>
</feature>
<dbReference type="Gene3D" id="3.30.40.10">
    <property type="entry name" value="Zinc/RING finger domain, C3HC4 (zinc finger)"/>
    <property type="match status" value="1"/>
</dbReference>
<reference evidence="2" key="1">
    <citation type="submission" date="2021-01" db="EMBL/GenBank/DDBJ databases">
        <title>Active Sulfur Cycling in an Early Earth Analoge.</title>
        <authorList>
            <person name="Hahn C.R."/>
            <person name="Youssef N.H."/>
            <person name="Elshahed M."/>
        </authorList>
    </citation>
    <scope>NUCLEOTIDE SEQUENCE</scope>
    <source>
        <strain evidence="2">Zod_Metabat.1151</strain>
    </source>
</reference>
<gene>
    <name evidence="2" type="ORF">JW744_03800</name>
</gene>
<feature type="region of interest" description="Disordered" evidence="1">
    <location>
        <begin position="81"/>
        <end position="190"/>
    </location>
</feature>
<dbReference type="SUPFAM" id="SSF57903">
    <property type="entry name" value="FYVE/PHD zinc finger"/>
    <property type="match status" value="1"/>
</dbReference>
<dbReference type="EMBL" id="JAFGDB010000062">
    <property type="protein sequence ID" value="MBN2067565.1"/>
    <property type="molecule type" value="Genomic_DNA"/>
</dbReference>
<organism evidence="2 3">
    <name type="scientific">Candidatus Iainarchaeum sp</name>
    <dbReference type="NCBI Taxonomy" id="3101447"/>
    <lineage>
        <taxon>Archaea</taxon>
        <taxon>Candidatus Iainarchaeota</taxon>
        <taxon>Candidatus Iainarchaeia</taxon>
        <taxon>Candidatus Iainarchaeales</taxon>
        <taxon>Candidatus Iainarchaeaceae</taxon>
        <taxon>Candidatus Iainarchaeum</taxon>
    </lineage>
</organism>
<feature type="compositionally biased region" description="Basic and acidic residues" evidence="1">
    <location>
        <begin position="83"/>
        <end position="111"/>
    </location>
</feature>
<evidence type="ECO:0008006" key="4">
    <source>
        <dbReference type="Google" id="ProtNLM"/>
    </source>
</evidence>
<feature type="region of interest" description="Disordered" evidence="1">
    <location>
        <begin position="1"/>
        <end position="26"/>
    </location>
</feature>
<sequence>MGKRVPRRMRRFYRGGSQGYEPSGDLAESVFQQMPKSPDENAADEEITKQLALEEVQKFKEEHDRYPRKDEYDQIAENLYQQLHDKEEREKIFQRLEKRRPENKKPREKGPRGKRQRGKKPDLKEGGQPGFEEPGQPAEVQKPVLGKEEIEDLSVEDLFSGEGKSPEKKGTEKDLADEFSLEGLGGGKEEAVGCPSCGSTGTKIIFCPGCGAAFCKTCAKKSEKIAGRIVLTCPECGAKVKQ</sequence>
<accession>A0A939CAA6</accession>
<dbReference type="Proteomes" id="UP000809243">
    <property type="component" value="Unassembled WGS sequence"/>
</dbReference>
<dbReference type="InterPro" id="IPR013083">
    <property type="entry name" value="Znf_RING/FYVE/PHD"/>
</dbReference>
<feature type="compositionally biased region" description="Low complexity" evidence="1">
    <location>
        <begin position="130"/>
        <end position="139"/>
    </location>
</feature>
<protein>
    <recommendedName>
        <fullName evidence="4">Zinc ribbon domain-containing protein</fullName>
    </recommendedName>
</protein>
<comment type="caution">
    <text evidence="2">The sequence shown here is derived from an EMBL/GenBank/DDBJ whole genome shotgun (WGS) entry which is preliminary data.</text>
</comment>
<evidence type="ECO:0000313" key="3">
    <source>
        <dbReference type="Proteomes" id="UP000809243"/>
    </source>
</evidence>
<proteinExistence type="predicted"/>
<dbReference type="InterPro" id="IPR011011">
    <property type="entry name" value="Znf_FYVE_PHD"/>
</dbReference>
<evidence type="ECO:0000313" key="2">
    <source>
        <dbReference type="EMBL" id="MBN2067565.1"/>
    </source>
</evidence>
<name>A0A939CAA6_9ARCH</name>
<evidence type="ECO:0000256" key="1">
    <source>
        <dbReference type="SAM" id="MobiDB-lite"/>
    </source>
</evidence>